<name>A0ACC0CA25_CATRO</name>
<dbReference type="EMBL" id="CM044701">
    <property type="protein sequence ID" value="KAI5681737.1"/>
    <property type="molecule type" value="Genomic_DNA"/>
</dbReference>
<accession>A0ACC0CA25</accession>
<reference evidence="2" key="1">
    <citation type="journal article" date="2023" name="Nat. Plants">
        <title>Single-cell RNA sequencing provides a high-resolution roadmap for understanding the multicellular compartmentation of specialized metabolism.</title>
        <authorList>
            <person name="Sun S."/>
            <person name="Shen X."/>
            <person name="Li Y."/>
            <person name="Li Y."/>
            <person name="Wang S."/>
            <person name="Li R."/>
            <person name="Zhang H."/>
            <person name="Shen G."/>
            <person name="Guo B."/>
            <person name="Wei J."/>
            <person name="Xu J."/>
            <person name="St-Pierre B."/>
            <person name="Chen S."/>
            <person name="Sun C."/>
        </authorList>
    </citation>
    <scope>NUCLEOTIDE SEQUENCE [LARGE SCALE GENOMIC DNA]</scope>
</reference>
<sequence>MKLKFHAAIQYESLLSVGVNVIIMYRMKSYQREYEEYYEGYDHSAHTHDGSLVLMNFGEPSKNQKGRLGYKSIKIISFFPSNSYLCFEIYFKEIKLFSLLFIKRGNHFTFLNSIGTYLERRYFIKFNYISCAIPRVDDYDFNIANCVSCVLGVVDTRSMKKKLGPILEDLSISLSLNLLLYVMNYKVESKEDRRGNLKKQVWKILKLQNNKGRRRCEPYYPRYGSSCGREESNKPTADSRSTMPSPVGLWPKSFLNPLEAKNYELKN</sequence>
<organism evidence="1 2">
    <name type="scientific">Catharanthus roseus</name>
    <name type="common">Madagascar periwinkle</name>
    <name type="synonym">Vinca rosea</name>
    <dbReference type="NCBI Taxonomy" id="4058"/>
    <lineage>
        <taxon>Eukaryota</taxon>
        <taxon>Viridiplantae</taxon>
        <taxon>Streptophyta</taxon>
        <taxon>Embryophyta</taxon>
        <taxon>Tracheophyta</taxon>
        <taxon>Spermatophyta</taxon>
        <taxon>Magnoliopsida</taxon>
        <taxon>eudicotyledons</taxon>
        <taxon>Gunneridae</taxon>
        <taxon>Pentapetalae</taxon>
        <taxon>asterids</taxon>
        <taxon>lamiids</taxon>
        <taxon>Gentianales</taxon>
        <taxon>Apocynaceae</taxon>
        <taxon>Rauvolfioideae</taxon>
        <taxon>Vinceae</taxon>
        <taxon>Catharanthinae</taxon>
        <taxon>Catharanthus</taxon>
    </lineage>
</organism>
<gene>
    <name evidence="1" type="ORF">M9H77_02965</name>
</gene>
<dbReference type="Proteomes" id="UP001060085">
    <property type="component" value="Linkage Group LG01"/>
</dbReference>
<protein>
    <submittedName>
        <fullName evidence="1">Uncharacterized protein</fullName>
    </submittedName>
</protein>
<comment type="caution">
    <text evidence="1">The sequence shown here is derived from an EMBL/GenBank/DDBJ whole genome shotgun (WGS) entry which is preliminary data.</text>
</comment>
<keyword evidence="2" id="KW-1185">Reference proteome</keyword>
<proteinExistence type="predicted"/>
<evidence type="ECO:0000313" key="2">
    <source>
        <dbReference type="Proteomes" id="UP001060085"/>
    </source>
</evidence>
<evidence type="ECO:0000313" key="1">
    <source>
        <dbReference type="EMBL" id="KAI5681737.1"/>
    </source>
</evidence>